<dbReference type="GO" id="GO:0009507">
    <property type="term" value="C:chloroplast"/>
    <property type="evidence" value="ECO:0007669"/>
    <property type="project" value="TreeGrafter"/>
</dbReference>
<dbReference type="GO" id="GO:1901259">
    <property type="term" value="P:chloroplast rRNA processing"/>
    <property type="evidence" value="ECO:0007669"/>
    <property type="project" value="TreeGrafter"/>
</dbReference>
<dbReference type="EMBL" id="CAJJDN010000083">
    <property type="protein sequence ID" value="CAD8105079.1"/>
    <property type="molecule type" value="Genomic_DNA"/>
</dbReference>
<dbReference type="InterPro" id="IPR044673">
    <property type="entry name" value="DCL-like"/>
</dbReference>
<evidence type="ECO:0000313" key="2">
    <source>
        <dbReference type="Proteomes" id="UP000692954"/>
    </source>
</evidence>
<dbReference type="PANTHER" id="PTHR33415">
    <property type="entry name" value="PROTEIN EMBRYO DEFECTIVE 514"/>
    <property type="match status" value="1"/>
</dbReference>
<organism evidence="1 2">
    <name type="scientific">Paramecium sonneborni</name>
    <dbReference type="NCBI Taxonomy" id="65129"/>
    <lineage>
        <taxon>Eukaryota</taxon>
        <taxon>Sar</taxon>
        <taxon>Alveolata</taxon>
        <taxon>Ciliophora</taxon>
        <taxon>Intramacronucleata</taxon>
        <taxon>Oligohymenophorea</taxon>
        <taxon>Peniculida</taxon>
        <taxon>Parameciidae</taxon>
        <taxon>Paramecium</taxon>
    </lineage>
</organism>
<keyword evidence="2" id="KW-1185">Reference proteome</keyword>
<dbReference type="PANTHER" id="PTHR33415:SF4">
    <property type="entry name" value="DCL PROTEIN (DUF3223)"/>
    <property type="match status" value="1"/>
</dbReference>
<comment type="caution">
    <text evidence="1">The sequence shown here is derived from an EMBL/GenBank/DDBJ whole genome shotgun (WGS) entry which is preliminary data.</text>
</comment>
<sequence length="148" mass="17789">MLDVLKHHHNYKQKLGVGIKSMMVDQNTKYQQNRTFYLIRNDDTRADFSYEKCLKKQTNMTFFKKHVEQQLSLIYLNLNKNSFQNKINNHKYCVLQEVNQLVQQIVKQIINHLILLLNQLMILLKKIRLMLMIQSLMVRKIPSQTQIK</sequence>
<dbReference type="Proteomes" id="UP000692954">
    <property type="component" value="Unassembled WGS sequence"/>
</dbReference>
<name>A0A8S1PQY3_9CILI</name>
<gene>
    <name evidence="1" type="ORF">PSON_ATCC_30995.1.T0830176</name>
</gene>
<dbReference type="Pfam" id="PF11523">
    <property type="entry name" value="DUF3223"/>
    <property type="match status" value="1"/>
</dbReference>
<dbReference type="OrthoDB" id="409625at2759"/>
<dbReference type="GO" id="GO:0009658">
    <property type="term" value="P:chloroplast organization"/>
    <property type="evidence" value="ECO:0007669"/>
    <property type="project" value="TreeGrafter"/>
</dbReference>
<proteinExistence type="predicted"/>
<evidence type="ECO:0000313" key="1">
    <source>
        <dbReference type="EMBL" id="CAD8105079.1"/>
    </source>
</evidence>
<dbReference type="AlphaFoldDB" id="A0A8S1PQY3"/>
<accession>A0A8S1PQY3</accession>
<reference evidence="1" key="1">
    <citation type="submission" date="2021-01" db="EMBL/GenBank/DDBJ databases">
        <authorList>
            <consortium name="Genoscope - CEA"/>
            <person name="William W."/>
        </authorList>
    </citation>
    <scope>NUCLEOTIDE SEQUENCE</scope>
</reference>
<protein>
    <submittedName>
        <fullName evidence="1">Uncharacterized protein</fullName>
    </submittedName>
</protein>